<name>A0A0F9PFP8_9ZZZZ</name>
<comment type="caution">
    <text evidence="1">The sequence shown here is derived from an EMBL/GenBank/DDBJ whole genome shotgun (WGS) entry which is preliminary data.</text>
</comment>
<evidence type="ECO:0000313" key="1">
    <source>
        <dbReference type="EMBL" id="KKM99850.1"/>
    </source>
</evidence>
<dbReference type="AlphaFoldDB" id="A0A0F9PFP8"/>
<dbReference type="EMBL" id="LAZR01005451">
    <property type="protein sequence ID" value="KKM99850.1"/>
    <property type="molecule type" value="Genomic_DNA"/>
</dbReference>
<protein>
    <submittedName>
        <fullName evidence="1">Uncharacterized protein</fullName>
    </submittedName>
</protein>
<organism evidence="1">
    <name type="scientific">marine sediment metagenome</name>
    <dbReference type="NCBI Taxonomy" id="412755"/>
    <lineage>
        <taxon>unclassified sequences</taxon>
        <taxon>metagenomes</taxon>
        <taxon>ecological metagenomes</taxon>
    </lineage>
</organism>
<reference evidence="1" key="1">
    <citation type="journal article" date="2015" name="Nature">
        <title>Complex archaea that bridge the gap between prokaryotes and eukaryotes.</title>
        <authorList>
            <person name="Spang A."/>
            <person name="Saw J.H."/>
            <person name="Jorgensen S.L."/>
            <person name="Zaremba-Niedzwiedzka K."/>
            <person name="Martijn J."/>
            <person name="Lind A.E."/>
            <person name="van Eijk R."/>
            <person name="Schleper C."/>
            <person name="Guy L."/>
            <person name="Ettema T.J."/>
        </authorList>
    </citation>
    <scope>NUCLEOTIDE SEQUENCE</scope>
</reference>
<gene>
    <name evidence="1" type="ORF">LCGC14_1143830</name>
</gene>
<accession>A0A0F9PFP8</accession>
<proteinExistence type="predicted"/>
<sequence length="30" mass="2941">MKIVHEVGGCGPVGSTAATLVNEIMSAVLG</sequence>
<feature type="non-terminal residue" evidence="1">
    <location>
        <position position="30"/>
    </location>
</feature>